<dbReference type="Proteomes" id="UP000240246">
    <property type="component" value="Segment"/>
</dbReference>
<evidence type="ECO:0000313" key="1">
    <source>
        <dbReference type="EMBL" id="AVD99718.1"/>
    </source>
</evidence>
<keyword evidence="2" id="KW-1185">Reference proteome</keyword>
<gene>
    <name evidence="1" type="ORF">SEA_CUKE_102</name>
</gene>
<protein>
    <submittedName>
        <fullName evidence="1">Uncharacterized protein</fullName>
    </submittedName>
</protein>
<reference evidence="2" key="1">
    <citation type="submission" date="2018-01" db="EMBL/GenBank/DDBJ databases">
        <authorList>
            <person name="Gaut B.S."/>
            <person name="Morton B.R."/>
            <person name="Clegg M.T."/>
            <person name="Duvall M.R."/>
        </authorList>
    </citation>
    <scope>NUCLEOTIDE SEQUENCE [LARGE SCALE GENOMIC DNA]</scope>
</reference>
<name>A0A2L1IX21_9CAUD</name>
<proteinExistence type="predicted"/>
<accession>A0A2L1IX21</accession>
<evidence type="ECO:0000313" key="2">
    <source>
        <dbReference type="Proteomes" id="UP000240246"/>
    </source>
</evidence>
<organism evidence="1 2">
    <name type="scientific">Mycobacterium phage Cuke</name>
    <dbReference type="NCBI Taxonomy" id="2079417"/>
    <lineage>
        <taxon>Viruses</taxon>
        <taxon>Duplodnaviria</taxon>
        <taxon>Heunggongvirae</taxon>
        <taxon>Uroviricota</taxon>
        <taxon>Caudoviricetes</taxon>
        <taxon>Cukevirus</taxon>
        <taxon>Cukevirus cuke</taxon>
    </lineage>
</organism>
<sequence>MTKPDVAQGYLNAAMEALKRANHELGGNVLCIKLIHDLEDLMNPQAREELLHVGSLTVLRNFVKWFNDTAQGHIEPFNAKGSFDRDQAIDELILEFVREFGR</sequence>
<dbReference type="EMBL" id="MG757156">
    <property type="protein sequence ID" value="AVD99718.1"/>
    <property type="molecule type" value="Genomic_DNA"/>
</dbReference>